<dbReference type="EMBL" id="SRLE01000006">
    <property type="protein sequence ID" value="TGD74282.1"/>
    <property type="molecule type" value="Genomic_DNA"/>
</dbReference>
<feature type="transmembrane region" description="Helical" evidence="6">
    <location>
        <begin position="437"/>
        <end position="455"/>
    </location>
</feature>
<feature type="transmembrane region" description="Helical" evidence="6">
    <location>
        <begin position="338"/>
        <end position="366"/>
    </location>
</feature>
<dbReference type="OrthoDB" id="9766267at2"/>
<comment type="subcellular location">
    <subcellularLocation>
        <location evidence="1">Membrane</location>
        <topology evidence="1">Multi-pass membrane protein</topology>
    </subcellularLocation>
</comment>
<feature type="transmembrane region" description="Helical" evidence="6">
    <location>
        <begin position="378"/>
        <end position="397"/>
    </location>
</feature>
<feature type="transmembrane region" description="Helical" evidence="6">
    <location>
        <begin position="29"/>
        <end position="45"/>
    </location>
</feature>
<dbReference type="GO" id="GO:0005886">
    <property type="term" value="C:plasma membrane"/>
    <property type="evidence" value="ECO:0007669"/>
    <property type="project" value="TreeGrafter"/>
</dbReference>
<evidence type="ECO:0000256" key="2">
    <source>
        <dbReference type="ARBA" id="ARBA00022448"/>
    </source>
</evidence>
<evidence type="ECO:0000256" key="3">
    <source>
        <dbReference type="ARBA" id="ARBA00022692"/>
    </source>
</evidence>
<dbReference type="NCBIfam" id="TIGR00785">
    <property type="entry name" value="dass"/>
    <property type="match status" value="1"/>
</dbReference>
<evidence type="ECO:0000313" key="8">
    <source>
        <dbReference type="EMBL" id="TGD74282.1"/>
    </source>
</evidence>
<keyword evidence="5 6" id="KW-0472">Membrane</keyword>
<feature type="transmembrane region" description="Helical" evidence="6">
    <location>
        <begin position="75"/>
        <end position="91"/>
    </location>
</feature>
<feature type="transmembrane region" description="Helical" evidence="6">
    <location>
        <begin position="203"/>
        <end position="226"/>
    </location>
</feature>
<dbReference type="PANTHER" id="PTHR10283">
    <property type="entry name" value="SOLUTE CARRIER FAMILY 13 MEMBER"/>
    <property type="match status" value="1"/>
</dbReference>
<dbReference type="InterPro" id="IPR031312">
    <property type="entry name" value="Na/sul_symport_CS"/>
</dbReference>
<evidence type="ECO:0000256" key="5">
    <source>
        <dbReference type="ARBA" id="ARBA00023136"/>
    </source>
</evidence>
<evidence type="ECO:0000313" key="9">
    <source>
        <dbReference type="Proteomes" id="UP000298050"/>
    </source>
</evidence>
<evidence type="ECO:0000256" key="6">
    <source>
        <dbReference type="SAM" id="Phobius"/>
    </source>
</evidence>
<dbReference type="CDD" id="cd01115">
    <property type="entry name" value="SLC13_permease"/>
    <property type="match status" value="1"/>
</dbReference>
<feature type="transmembrane region" description="Helical" evidence="6">
    <location>
        <begin position="103"/>
        <end position="126"/>
    </location>
</feature>
<evidence type="ECO:0000256" key="1">
    <source>
        <dbReference type="ARBA" id="ARBA00004141"/>
    </source>
</evidence>
<feature type="transmembrane region" description="Helical" evidence="6">
    <location>
        <begin position="132"/>
        <end position="151"/>
    </location>
</feature>
<name>A0A4Z0M3T8_9GAMM</name>
<feature type="transmembrane region" description="Helical" evidence="6">
    <location>
        <begin position="313"/>
        <end position="332"/>
    </location>
</feature>
<reference evidence="8 9" key="1">
    <citation type="submission" date="2019-04" db="EMBL/GenBank/DDBJ databases">
        <title>Taxonomy of novel Haliea sp. from mangrove soil of West Coast of India.</title>
        <authorList>
            <person name="Verma A."/>
            <person name="Kumar P."/>
            <person name="Krishnamurthi S."/>
        </authorList>
    </citation>
    <scope>NUCLEOTIDE SEQUENCE [LARGE SCALE GENOMIC DNA]</scope>
    <source>
        <strain evidence="8 9">SAOS-164</strain>
    </source>
</reference>
<gene>
    <name evidence="8" type="ORF">E4634_09175</name>
</gene>
<accession>A0A4Z0M3T8</accession>
<dbReference type="InterPro" id="IPR004680">
    <property type="entry name" value="Cit_transptr-like_dom"/>
</dbReference>
<keyword evidence="3 6" id="KW-0812">Transmembrane</keyword>
<sequence length="456" mass="47744">MRHWSIAAGPLLAVATAAALLGAGQAQDVAVVAAVTVLCVIWWVFEPLPIPATSMLPPALLPLLGVLTPGQVGEAYGSPIILLLLGGFMLSKAMEESGAHRRIALGMVGLFGTRSGLRLVLGFMAASAVLSMWISNTATTLMLLPVVLAVLDASPHRQHLTVPLLLGVAYAASVGGIGTPIGTPPNLIFMQVYEQNTGADISFTRWMTWGVPVVVIMVPLMALWLARSLRHPVEVALPEVGPWRTEEKRVMLVFGLTALAWITRSEPFGGWRDWLDLPQANDASVALLAVVVLCLFPNGRGGRLLTWERAVEIPWGVLLLFSGGMCLAAGFVNSGLSALIGGLFTDLAAIPVYLLILAIALVVTFLTETTSNTASTTLLMPILAAVALGAGMEPALLMVPAAMSASCAFMLPVATAPNSVVFGSGMLSTARMAREGLLLNFLGAAVISVVCCIALA</sequence>
<dbReference type="InterPro" id="IPR001898">
    <property type="entry name" value="SLC13A/DASS"/>
</dbReference>
<feature type="transmembrane region" description="Helical" evidence="6">
    <location>
        <begin position="403"/>
        <end position="425"/>
    </location>
</feature>
<feature type="transmembrane region" description="Helical" evidence="6">
    <location>
        <begin position="163"/>
        <end position="183"/>
    </location>
</feature>
<evidence type="ECO:0000256" key="4">
    <source>
        <dbReference type="ARBA" id="ARBA00022989"/>
    </source>
</evidence>
<dbReference type="AlphaFoldDB" id="A0A4Z0M3T8"/>
<keyword evidence="4 6" id="KW-1133">Transmembrane helix</keyword>
<evidence type="ECO:0000259" key="7">
    <source>
        <dbReference type="Pfam" id="PF03600"/>
    </source>
</evidence>
<comment type="caution">
    <text evidence="8">The sequence shown here is derived from an EMBL/GenBank/DDBJ whole genome shotgun (WGS) entry which is preliminary data.</text>
</comment>
<feature type="domain" description="Citrate transporter-like" evidence="7">
    <location>
        <begin position="40"/>
        <end position="399"/>
    </location>
</feature>
<dbReference type="RefSeq" id="WP_135443067.1">
    <property type="nucleotide sequence ID" value="NZ_SRLE01000006.1"/>
</dbReference>
<dbReference type="Pfam" id="PF03600">
    <property type="entry name" value="CitMHS"/>
    <property type="match status" value="1"/>
</dbReference>
<dbReference type="GO" id="GO:0015141">
    <property type="term" value="F:succinate transmembrane transporter activity"/>
    <property type="evidence" value="ECO:0007669"/>
    <property type="project" value="UniProtKB-ARBA"/>
</dbReference>
<dbReference type="PANTHER" id="PTHR10283:SF82">
    <property type="entry name" value="SOLUTE CARRIER FAMILY 13 MEMBER 2"/>
    <property type="match status" value="1"/>
</dbReference>
<dbReference type="PROSITE" id="PS01271">
    <property type="entry name" value="NA_SULFATE"/>
    <property type="match status" value="1"/>
</dbReference>
<dbReference type="Proteomes" id="UP000298050">
    <property type="component" value="Unassembled WGS sequence"/>
</dbReference>
<keyword evidence="9" id="KW-1185">Reference proteome</keyword>
<protein>
    <submittedName>
        <fullName evidence="8">SLC13/DASS family transporter</fullName>
    </submittedName>
</protein>
<keyword evidence="2" id="KW-0813">Transport</keyword>
<proteinExistence type="predicted"/>
<organism evidence="8 9">
    <name type="scientific">Mangrovimicrobium sediminis</name>
    <dbReference type="NCBI Taxonomy" id="2562682"/>
    <lineage>
        <taxon>Bacteria</taxon>
        <taxon>Pseudomonadati</taxon>
        <taxon>Pseudomonadota</taxon>
        <taxon>Gammaproteobacteria</taxon>
        <taxon>Cellvibrionales</taxon>
        <taxon>Halieaceae</taxon>
        <taxon>Mangrovimicrobium</taxon>
    </lineage>
</organism>